<dbReference type="AlphaFoldDB" id="A0A915E5F6"/>
<dbReference type="PANTHER" id="PTHR47611">
    <property type="entry name" value="HAT DIMERISATION DOMAIN, C-TERMINAL"/>
    <property type="match status" value="1"/>
</dbReference>
<dbReference type="WBParaSite" id="jg3039">
    <property type="protein sequence ID" value="jg3039"/>
    <property type="gene ID" value="jg3039"/>
</dbReference>
<keyword evidence="3" id="KW-1185">Reference proteome</keyword>
<evidence type="ECO:0000313" key="3">
    <source>
        <dbReference type="Proteomes" id="UP000887574"/>
    </source>
</evidence>
<dbReference type="PANTHER" id="PTHR47611:SF3">
    <property type="entry name" value="HAT C-TERMINAL DIMERISATION DOMAIN-CONTAINING PROTEIN"/>
    <property type="match status" value="1"/>
</dbReference>
<accession>A0A915E5F6</accession>
<organism evidence="3 4">
    <name type="scientific">Ditylenchus dipsaci</name>
    <dbReference type="NCBI Taxonomy" id="166011"/>
    <lineage>
        <taxon>Eukaryota</taxon>
        <taxon>Metazoa</taxon>
        <taxon>Ecdysozoa</taxon>
        <taxon>Nematoda</taxon>
        <taxon>Chromadorea</taxon>
        <taxon>Rhabditida</taxon>
        <taxon>Tylenchina</taxon>
        <taxon>Tylenchomorpha</taxon>
        <taxon>Sphaerularioidea</taxon>
        <taxon>Anguinidae</taxon>
        <taxon>Anguininae</taxon>
        <taxon>Ditylenchus</taxon>
    </lineage>
</organism>
<evidence type="ECO:0000259" key="2">
    <source>
        <dbReference type="Pfam" id="PF05699"/>
    </source>
</evidence>
<evidence type="ECO:0000313" key="4">
    <source>
        <dbReference type="WBParaSite" id="jg3039"/>
    </source>
</evidence>
<dbReference type="InterPro" id="IPR008906">
    <property type="entry name" value="HATC_C_dom"/>
</dbReference>
<evidence type="ECO:0000256" key="1">
    <source>
        <dbReference type="SAM" id="MobiDB-lite"/>
    </source>
</evidence>
<sequence length="297" mass="34076">MSNGKHFMSSIVDGQERRKKMPEIPGNNDFILIRHLLDVLRIYDKETKRLSRETSTCSAILPTLKQILKASTSFQFSTPAQSKARRHLFKSFVDYKLDLDPRFNGTLKKNDNQWSQIGGDLAEFAWKWGSGENQAEEGEEDIDQSMRTARTSAVSNVDDIWSQDEELQEEPRMLTNSEKMNFIDTVKIELAQFRQIRSVLKRDEDLFNWWSGKGDTFPSSSKRQEYYCIPATSVSSERVFSGAGQIYGNKQRNRLGGQKAEQLLLLKAGMRKLELAPIVEEADFDEVNELQEDSNSE</sequence>
<name>A0A915E5F6_9BILA</name>
<dbReference type="SUPFAM" id="SSF53098">
    <property type="entry name" value="Ribonuclease H-like"/>
    <property type="match status" value="1"/>
</dbReference>
<dbReference type="InterPro" id="IPR012337">
    <property type="entry name" value="RNaseH-like_sf"/>
</dbReference>
<dbReference type="GO" id="GO:0046983">
    <property type="term" value="F:protein dimerization activity"/>
    <property type="evidence" value="ECO:0007669"/>
    <property type="project" value="InterPro"/>
</dbReference>
<protein>
    <submittedName>
        <fullName evidence="4">HAT C-terminal dimerisation domain-containing protein</fullName>
    </submittedName>
</protein>
<dbReference type="Proteomes" id="UP000887574">
    <property type="component" value="Unplaced"/>
</dbReference>
<feature type="region of interest" description="Disordered" evidence="1">
    <location>
        <begin position="1"/>
        <end position="20"/>
    </location>
</feature>
<feature type="domain" description="HAT C-terminal dimerisation" evidence="2">
    <location>
        <begin position="191"/>
        <end position="267"/>
    </location>
</feature>
<reference evidence="4" key="1">
    <citation type="submission" date="2022-11" db="UniProtKB">
        <authorList>
            <consortium name="WormBaseParasite"/>
        </authorList>
    </citation>
    <scope>IDENTIFICATION</scope>
</reference>
<dbReference type="Pfam" id="PF05699">
    <property type="entry name" value="Dimer_Tnp_hAT"/>
    <property type="match status" value="1"/>
</dbReference>
<proteinExistence type="predicted"/>